<reference evidence="2 3" key="1">
    <citation type="submission" date="2020-07" db="EMBL/GenBank/DDBJ databases">
        <title>Characterization and genome sequencing of isolate MD1, a novel member within the family Lachnospiraceae.</title>
        <authorList>
            <person name="Rettenmaier R."/>
            <person name="Di Bello L."/>
            <person name="Zinser C."/>
            <person name="Scheitz K."/>
            <person name="Liebl W."/>
            <person name="Zverlov V."/>
        </authorList>
    </citation>
    <scope>NUCLEOTIDE SEQUENCE [LARGE SCALE GENOMIC DNA]</scope>
    <source>
        <strain evidence="2 3">MD1</strain>
    </source>
</reference>
<sequence length="186" mass="19714">MAKIYIFLAEGHEEIEALTVVDLLRRANIDITMVSITGKRMVTGSHQITTQADALFEEINCTDADMLILPGGMPGTKNLQNHAGLDSLLKDAHAKKIPLAAICAAPIVLGTKGLLEGKNAVCYPGHENNMGGAQIVNEAVVTDGNIITAKGMGAAIDFSLAIIKFFSGADKAKEIAAAIQYPFYTD</sequence>
<dbReference type="CDD" id="cd03135">
    <property type="entry name" value="GATase1_DJ-1"/>
    <property type="match status" value="1"/>
</dbReference>
<dbReference type="InterPro" id="IPR002818">
    <property type="entry name" value="DJ-1/PfpI"/>
</dbReference>
<keyword evidence="3" id="KW-1185">Reference proteome</keyword>
<protein>
    <submittedName>
        <fullName evidence="2">DJ-1/PfpI family protein</fullName>
    </submittedName>
</protein>
<feature type="domain" description="DJ-1/PfpI" evidence="1">
    <location>
        <begin position="3"/>
        <end position="164"/>
    </location>
</feature>
<dbReference type="InterPro" id="IPR050325">
    <property type="entry name" value="Prot/Nucl_acid_deglycase"/>
</dbReference>
<organism evidence="2 3">
    <name type="scientific">Variimorphobacter saccharofermentans</name>
    <dbReference type="NCBI Taxonomy" id="2755051"/>
    <lineage>
        <taxon>Bacteria</taxon>
        <taxon>Bacillati</taxon>
        <taxon>Bacillota</taxon>
        <taxon>Clostridia</taxon>
        <taxon>Lachnospirales</taxon>
        <taxon>Lachnospiraceae</taxon>
        <taxon>Variimorphobacter</taxon>
    </lineage>
</organism>
<dbReference type="AlphaFoldDB" id="A0A839JW35"/>
<evidence type="ECO:0000313" key="2">
    <source>
        <dbReference type="EMBL" id="MBB2181606.1"/>
    </source>
</evidence>
<dbReference type="PANTHER" id="PTHR48094:SF12">
    <property type="entry name" value="PARKINSON DISEASE PROTEIN 7 HOMOLOG"/>
    <property type="match status" value="1"/>
</dbReference>
<accession>A0A839JW35</accession>
<dbReference type="Pfam" id="PF01965">
    <property type="entry name" value="DJ-1_PfpI"/>
    <property type="match status" value="1"/>
</dbReference>
<dbReference type="Gene3D" id="3.40.50.880">
    <property type="match status" value="1"/>
</dbReference>
<dbReference type="SUPFAM" id="SSF52317">
    <property type="entry name" value="Class I glutamine amidotransferase-like"/>
    <property type="match status" value="1"/>
</dbReference>
<name>A0A839JW35_9FIRM</name>
<dbReference type="PANTHER" id="PTHR48094">
    <property type="entry name" value="PROTEIN/NUCLEIC ACID DEGLYCASE DJ-1-RELATED"/>
    <property type="match status" value="1"/>
</dbReference>
<dbReference type="InterPro" id="IPR029062">
    <property type="entry name" value="Class_I_gatase-like"/>
</dbReference>
<proteinExistence type="predicted"/>
<gene>
    <name evidence="2" type="ORF">H0486_01785</name>
</gene>
<dbReference type="InterPro" id="IPR006287">
    <property type="entry name" value="DJ-1"/>
</dbReference>
<comment type="caution">
    <text evidence="2">The sequence shown here is derived from an EMBL/GenBank/DDBJ whole genome shotgun (WGS) entry which is preliminary data.</text>
</comment>
<dbReference type="Proteomes" id="UP000574276">
    <property type="component" value="Unassembled WGS sequence"/>
</dbReference>
<evidence type="ECO:0000313" key="3">
    <source>
        <dbReference type="Proteomes" id="UP000574276"/>
    </source>
</evidence>
<dbReference type="NCBIfam" id="TIGR01383">
    <property type="entry name" value="not_thiJ"/>
    <property type="match status" value="1"/>
</dbReference>
<dbReference type="EMBL" id="JACEGA010000001">
    <property type="protein sequence ID" value="MBB2181606.1"/>
    <property type="molecule type" value="Genomic_DNA"/>
</dbReference>
<evidence type="ECO:0000259" key="1">
    <source>
        <dbReference type="Pfam" id="PF01965"/>
    </source>
</evidence>
<dbReference type="RefSeq" id="WP_228351377.1">
    <property type="nucleotide sequence ID" value="NZ_JACEGA010000001.1"/>
</dbReference>
<dbReference type="GO" id="GO:0005737">
    <property type="term" value="C:cytoplasm"/>
    <property type="evidence" value="ECO:0007669"/>
    <property type="project" value="TreeGrafter"/>
</dbReference>